<dbReference type="OrthoDB" id="42606at2759"/>
<dbReference type="InterPro" id="IPR006597">
    <property type="entry name" value="Sel1-like"/>
</dbReference>
<evidence type="ECO:0000256" key="1">
    <source>
        <dbReference type="ARBA" id="ARBA00038101"/>
    </source>
</evidence>
<dbReference type="SUPFAM" id="SSF81901">
    <property type="entry name" value="HCP-like"/>
    <property type="match status" value="1"/>
</dbReference>
<dbReference type="InterPro" id="IPR050767">
    <property type="entry name" value="Sel1_AlgK"/>
</dbReference>
<reference evidence="3" key="1">
    <citation type="submission" date="2021-11" db="EMBL/GenBank/DDBJ databases">
        <authorList>
            <consortium name="Genoscope - CEA"/>
            <person name="William W."/>
        </authorList>
    </citation>
    <scope>NUCLEOTIDE SEQUENCE</scope>
</reference>
<evidence type="ECO:0000256" key="2">
    <source>
        <dbReference type="SAM" id="MobiDB-lite"/>
    </source>
</evidence>
<organism evidence="3 4">
    <name type="scientific">Pelagomonas calceolata</name>
    <dbReference type="NCBI Taxonomy" id="35677"/>
    <lineage>
        <taxon>Eukaryota</taxon>
        <taxon>Sar</taxon>
        <taxon>Stramenopiles</taxon>
        <taxon>Ochrophyta</taxon>
        <taxon>Pelagophyceae</taxon>
        <taxon>Pelagomonadales</taxon>
        <taxon>Pelagomonadaceae</taxon>
        <taxon>Pelagomonas</taxon>
    </lineage>
</organism>
<dbReference type="EMBL" id="CAKKNE010000006">
    <property type="protein sequence ID" value="CAH0380224.1"/>
    <property type="molecule type" value="Genomic_DNA"/>
</dbReference>
<dbReference type="PANTHER" id="PTHR11102">
    <property type="entry name" value="SEL-1-LIKE PROTEIN"/>
    <property type="match status" value="1"/>
</dbReference>
<dbReference type="InterPro" id="IPR011990">
    <property type="entry name" value="TPR-like_helical_dom_sf"/>
</dbReference>
<gene>
    <name evidence="3" type="ORF">PECAL_6P18670</name>
</gene>
<dbReference type="AlphaFoldDB" id="A0A8J2SU12"/>
<keyword evidence="4" id="KW-1185">Reference proteome</keyword>
<dbReference type="PANTHER" id="PTHR11102:SF160">
    <property type="entry name" value="ERAD-ASSOCIATED E3 UBIQUITIN-PROTEIN LIGASE COMPONENT HRD3"/>
    <property type="match status" value="1"/>
</dbReference>
<name>A0A8J2SU12_9STRA</name>
<comment type="caution">
    <text evidence="3">The sequence shown here is derived from an EMBL/GenBank/DDBJ whole genome shotgun (WGS) entry which is preliminary data.</text>
</comment>
<dbReference type="Proteomes" id="UP000789595">
    <property type="component" value="Unassembled WGS sequence"/>
</dbReference>
<dbReference type="Pfam" id="PF08238">
    <property type="entry name" value="Sel1"/>
    <property type="match status" value="4"/>
</dbReference>
<evidence type="ECO:0000313" key="3">
    <source>
        <dbReference type="EMBL" id="CAH0380224.1"/>
    </source>
</evidence>
<feature type="region of interest" description="Disordered" evidence="2">
    <location>
        <begin position="1"/>
        <end position="51"/>
    </location>
</feature>
<sequence length="251" mass="25580">MAKRAVRWAEAVDVEQTTRQWAAPAPPAAGAGRPRGVGGGGGGAPPPSSPSCAVCGGKPTEGAALPCCARPLCGSCGVPRRCPRCKAPVPTSEAAIAAALQRAATDCASAARRLGVAYAKGELGLAQDERRAAQLYKAAAARGDAAAQHNLGLMYMSGGKAPKALKWFRAAAAQNHAPSVYNLATAYAFGTGVPRDADEASTLYRRAAMLGSADAAYALGRLEPDAVAAREYFVVAARRGHRLAAAALREG</sequence>
<dbReference type="SMART" id="SM00671">
    <property type="entry name" value="SEL1"/>
    <property type="match status" value="4"/>
</dbReference>
<evidence type="ECO:0000313" key="4">
    <source>
        <dbReference type="Proteomes" id="UP000789595"/>
    </source>
</evidence>
<comment type="similarity">
    <text evidence="1">Belongs to the sel-1 family.</text>
</comment>
<dbReference type="Gene3D" id="1.25.40.10">
    <property type="entry name" value="Tetratricopeptide repeat domain"/>
    <property type="match status" value="2"/>
</dbReference>
<feature type="compositionally biased region" description="Gly residues" evidence="2">
    <location>
        <begin position="33"/>
        <end position="43"/>
    </location>
</feature>
<protein>
    <submittedName>
        <fullName evidence="3">Uncharacterized protein</fullName>
    </submittedName>
</protein>
<proteinExistence type="inferred from homology"/>
<accession>A0A8J2SU12</accession>